<dbReference type="AlphaFoldDB" id="A0A2U1B7D4"/>
<organism evidence="2 3">
    <name type="scientific">Victivallis vadensis</name>
    <dbReference type="NCBI Taxonomy" id="172901"/>
    <lineage>
        <taxon>Bacteria</taxon>
        <taxon>Pseudomonadati</taxon>
        <taxon>Lentisphaerota</taxon>
        <taxon>Lentisphaeria</taxon>
        <taxon>Victivallales</taxon>
        <taxon>Victivallaceae</taxon>
        <taxon>Victivallis</taxon>
    </lineage>
</organism>
<keyword evidence="1" id="KW-0812">Transmembrane</keyword>
<dbReference type="Proteomes" id="UP000245959">
    <property type="component" value="Unassembled WGS sequence"/>
</dbReference>
<name>A0A2U1B7D4_9BACT</name>
<dbReference type="PANTHER" id="PTHR30093:SF2">
    <property type="entry name" value="TYPE II SECRETION SYSTEM PROTEIN H"/>
    <property type="match status" value="1"/>
</dbReference>
<evidence type="ECO:0000256" key="1">
    <source>
        <dbReference type="SAM" id="Phobius"/>
    </source>
</evidence>
<accession>A0A2U1B7D4</accession>
<dbReference type="RefSeq" id="WP_116883250.1">
    <property type="nucleotide sequence ID" value="NZ_CABMMC010000005.1"/>
</dbReference>
<dbReference type="EMBL" id="QEKH01000006">
    <property type="protein sequence ID" value="PVY44538.1"/>
    <property type="molecule type" value="Genomic_DNA"/>
</dbReference>
<feature type="transmembrane region" description="Helical" evidence="1">
    <location>
        <begin position="20"/>
        <end position="42"/>
    </location>
</feature>
<dbReference type="SUPFAM" id="SSF54523">
    <property type="entry name" value="Pili subunits"/>
    <property type="match status" value="1"/>
</dbReference>
<dbReference type="NCBIfam" id="TIGR02532">
    <property type="entry name" value="IV_pilin_GFxxxE"/>
    <property type="match status" value="1"/>
</dbReference>
<dbReference type="Gene3D" id="3.30.700.10">
    <property type="entry name" value="Glycoprotein, Type 4 Pilin"/>
    <property type="match status" value="1"/>
</dbReference>
<proteinExistence type="predicted"/>
<sequence>MQKINRTEAPQETRSTAARYRFTLIELLVVIAIIAILASMLLPALNRARTSARAIGCVSNQKQAGTFIGMYANDNNDFFMMYIDKAEGWQFRPHHEDKPEKYYSDATWGRVLLSAGYIPKTLKTFQCTEQKVDANANWTLYEYTYGVNADGYYRGYQLASEMGRGDAKPGWHFRGLKAGMKSNNTKILRLSKAPGDFIMVADSRNKSVTPASAIQPGKYGGQAIMYSSGATSSRYWAVHNNRVNVLFPDLHAASTERDILRQQIAGDMMFYYGDEP</sequence>
<reference evidence="2 3" key="1">
    <citation type="submission" date="2018-04" db="EMBL/GenBank/DDBJ databases">
        <title>Genomic Encyclopedia of Type Strains, Phase IV (KMG-IV): sequencing the most valuable type-strain genomes for metagenomic binning, comparative biology and taxonomic classification.</title>
        <authorList>
            <person name="Goeker M."/>
        </authorList>
    </citation>
    <scope>NUCLEOTIDE SEQUENCE [LARGE SCALE GENOMIC DNA]</scope>
    <source>
        <strain evidence="2 3">DSM 14823</strain>
    </source>
</reference>
<keyword evidence="1" id="KW-0472">Membrane</keyword>
<evidence type="ECO:0000313" key="3">
    <source>
        <dbReference type="Proteomes" id="UP000245959"/>
    </source>
</evidence>
<gene>
    <name evidence="2" type="ORF">C8D82_10656</name>
</gene>
<keyword evidence="1" id="KW-1133">Transmembrane helix</keyword>
<dbReference type="OrthoDB" id="236724at2"/>
<dbReference type="InterPro" id="IPR045584">
    <property type="entry name" value="Pilin-like"/>
</dbReference>
<protein>
    <submittedName>
        <fullName evidence="2">Prepilin-type N-terminal cleavage/methylation domain-containing protein/prepilin-type processing-associated H-X9-DG protein</fullName>
    </submittedName>
</protein>
<dbReference type="GeneID" id="78294492"/>
<evidence type="ECO:0000313" key="2">
    <source>
        <dbReference type="EMBL" id="PVY44538.1"/>
    </source>
</evidence>
<dbReference type="PANTHER" id="PTHR30093">
    <property type="entry name" value="GENERAL SECRETION PATHWAY PROTEIN G"/>
    <property type="match status" value="1"/>
</dbReference>
<comment type="caution">
    <text evidence="2">The sequence shown here is derived from an EMBL/GenBank/DDBJ whole genome shotgun (WGS) entry which is preliminary data.</text>
</comment>
<keyword evidence="3" id="KW-1185">Reference proteome</keyword>
<dbReference type="InterPro" id="IPR012902">
    <property type="entry name" value="N_methyl_site"/>
</dbReference>